<dbReference type="AlphaFoldDB" id="A0A0C2MF85"/>
<evidence type="ECO:0000256" key="6">
    <source>
        <dbReference type="ARBA" id="ARBA00023284"/>
    </source>
</evidence>
<evidence type="ECO:0000256" key="5">
    <source>
        <dbReference type="ARBA" id="ARBA00023235"/>
    </source>
</evidence>
<reference evidence="9 10" key="1">
    <citation type="journal article" date="2014" name="Genome Biol. Evol.">
        <title>The genome of the myxosporean Thelohanellus kitauei shows adaptations to nutrient acquisition within its fish host.</title>
        <authorList>
            <person name="Yang Y."/>
            <person name="Xiong J."/>
            <person name="Zhou Z."/>
            <person name="Huo F."/>
            <person name="Miao W."/>
            <person name="Ran C."/>
            <person name="Liu Y."/>
            <person name="Zhang J."/>
            <person name="Feng J."/>
            <person name="Wang M."/>
            <person name="Wang M."/>
            <person name="Wang L."/>
            <person name="Yao B."/>
        </authorList>
    </citation>
    <scope>NUCLEOTIDE SEQUENCE [LARGE SCALE GENOMIC DNA]</scope>
    <source>
        <strain evidence="9">Wuqing</strain>
    </source>
</reference>
<dbReference type="Proteomes" id="UP000031668">
    <property type="component" value="Unassembled WGS sequence"/>
</dbReference>
<evidence type="ECO:0000313" key="10">
    <source>
        <dbReference type="Proteomes" id="UP000031668"/>
    </source>
</evidence>
<evidence type="ECO:0000256" key="7">
    <source>
        <dbReference type="SAM" id="SignalP"/>
    </source>
</evidence>
<keyword evidence="4" id="KW-1015">Disulfide bond</keyword>
<name>A0A0C2MF85_THEKT</name>
<dbReference type="PROSITE" id="PS51352">
    <property type="entry name" value="THIOREDOXIN_2"/>
    <property type="match status" value="1"/>
</dbReference>
<dbReference type="OMA" id="FYNESCK"/>
<dbReference type="EMBL" id="JWZT01004796">
    <property type="protein sequence ID" value="KII63044.1"/>
    <property type="molecule type" value="Genomic_DNA"/>
</dbReference>
<dbReference type="GO" id="GO:0034976">
    <property type="term" value="P:response to endoplasmic reticulum stress"/>
    <property type="evidence" value="ECO:0007669"/>
    <property type="project" value="TreeGrafter"/>
</dbReference>
<evidence type="ECO:0000259" key="8">
    <source>
        <dbReference type="PROSITE" id="PS51352"/>
    </source>
</evidence>
<evidence type="ECO:0000256" key="2">
    <source>
        <dbReference type="ARBA" id="ARBA00004319"/>
    </source>
</evidence>
<feature type="signal peptide" evidence="7">
    <location>
        <begin position="1"/>
        <end position="16"/>
    </location>
</feature>
<comment type="caution">
    <text evidence="9">The sequence shown here is derived from an EMBL/GenBank/DDBJ whole genome shotgun (WGS) entry which is preliminary data.</text>
</comment>
<dbReference type="InterPro" id="IPR013766">
    <property type="entry name" value="Thioredoxin_domain"/>
</dbReference>
<dbReference type="PANTHER" id="PTHR45815">
    <property type="entry name" value="PROTEIN DISULFIDE-ISOMERASE A6"/>
    <property type="match status" value="1"/>
</dbReference>
<dbReference type="Pfam" id="PF24541">
    <property type="entry name" value="Thioredox_PDIA6_C"/>
    <property type="match status" value="1"/>
</dbReference>
<dbReference type="InterPro" id="IPR036249">
    <property type="entry name" value="Thioredoxin-like_sf"/>
</dbReference>
<dbReference type="PANTHER" id="PTHR45815:SF3">
    <property type="entry name" value="PROTEIN DISULFIDE-ISOMERASE A6"/>
    <property type="match status" value="1"/>
</dbReference>
<evidence type="ECO:0000256" key="1">
    <source>
        <dbReference type="ARBA" id="ARBA00001182"/>
    </source>
</evidence>
<dbReference type="EC" id="5.3.4.1" evidence="3"/>
<comment type="catalytic activity">
    <reaction evidence="1">
        <text>Catalyzes the rearrangement of -S-S- bonds in proteins.</text>
        <dbReference type="EC" id="5.3.4.1"/>
    </reaction>
</comment>
<protein>
    <recommendedName>
        <fullName evidence="3">protein disulfide-isomerase</fullName>
        <ecNumber evidence="3">5.3.4.1</ecNumber>
    </recommendedName>
</protein>
<dbReference type="SUPFAM" id="SSF52833">
    <property type="entry name" value="Thioredoxin-like"/>
    <property type="match status" value="2"/>
</dbReference>
<feature type="chain" id="PRO_5002168696" description="protein disulfide-isomerase" evidence="7">
    <location>
        <begin position="17"/>
        <end position="388"/>
    </location>
</feature>
<dbReference type="GO" id="GO:0003756">
    <property type="term" value="F:protein disulfide isomerase activity"/>
    <property type="evidence" value="ECO:0007669"/>
    <property type="project" value="UniProtKB-EC"/>
</dbReference>
<organism evidence="9 10">
    <name type="scientific">Thelohanellus kitauei</name>
    <name type="common">Myxosporean</name>
    <dbReference type="NCBI Taxonomy" id="669202"/>
    <lineage>
        <taxon>Eukaryota</taxon>
        <taxon>Metazoa</taxon>
        <taxon>Cnidaria</taxon>
        <taxon>Myxozoa</taxon>
        <taxon>Myxosporea</taxon>
        <taxon>Bivalvulida</taxon>
        <taxon>Platysporina</taxon>
        <taxon>Myxobolidae</taxon>
        <taxon>Thelohanellus</taxon>
    </lineage>
</organism>
<feature type="domain" description="Thioredoxin" evidence="8">
    <location>
        <begin position="112"/>
        <end position="244"/>
    </location>
</feature>
<keyword evidence="6" id="KW-0676">Redox-active center</keyword>
<keyword evidence="5" id="KW-0413">Isomerase</keyword>
<keyword evidence="7" id="KW-0732">Signal</keyword>
<proteinExistence type="predicted"/>
<dbReference type="GO" id="GO:0015035">
    <property type="term" value="F:protein-disulfide reductase activity"/>
    <property type="evidence" value="ECO:0007669"/>
    <property type="project" value="TreeGrafter"/>
</dbReference>
<dbReference type="InterPro" id="IPR057305">
    <property type="entry name" value="Thioredox_PDIA6_C"/>
</dbReference>
<evidence type="ECO:0000256" key="4">
    <source>
        <dbReference type="ARBA" id="ARBA00023157"/>
    </source>
</evidence>
<keyword evidence="10" id="KW-1185">Reference proteome</keyword>
<evidence type="ECO:0000313" key="9">
    <source>
        <dbReference type="EMBL" id="KII63044.1"/>
    </source>
</evidence>
<dbReference type="Gene3D" id="3.40.30.10">
    <property type="entry name" value="Glutaredoxin"/>
    <property type="match status" value="1"/>
</dbReference>
<sequence>MILLFAVLAVTVSNEGLRYLKLEDLEEFSKTTSLNIILVKREKDEKLEKTLAEVNEHFEGSIGVAEINYSHDLPEKFKSSSYPAIKIAYNGGKSIAEYVKPISSHGSYGKLFSSLLTAIERKLKPKTLVEQGSDVVTLDESNFNKTVINSNYPYMIDFFVVWCIHCQDLEPEWAEAARILRKRVTFGAVDCDENKHLANGFNVIGYPTIYFIPAKSSNPYTAAQKYDGDPTSQAIVSWVESKLRKLPEPAHLVHVTSYSDLESECIFKGLCVMVFLPNRRKSDSKTWNHYINIMKEVIDSEIRTEIGWVWIEGNHDDQFEASFGINEYPTLLFVSYKFKTFHTMEAKFTAPSIKQFLATQVSKSDHTKYISGEIPMFREAKKWDGSSF</sequence>
<accession>A0A0C2MF85</accession>
<dbReference type="OrthoDB" id="10264505at2759"/>
<dbReference type="GO" id="GO:0005788">
    <property type="term" value="C:endoplasmic reticulum lumen"/>
    <property type="evidence" value="ECO:0007669"/>
    <property type="project" value="UniProtKB-SubCell"/>
</dbReference>
<dbReference type="Pfam" id="PF00085">
    <property type="entry name" value="Thioredoxin"/>
    <property type="match status" value="1"/>
</dbReference>
<gene>
    <name evidence="9" type="ORF">RF11_08260</name>
</gene>
<evidence type="ECO:0000256" key="3">
    <source>
        <dbReference type="ARBA" id="ARBA00012723"/>
    </source>
</evidence>
<comment type="subcellular location">
    <subcellularLocation>
        <location evidence="2">Endoplasmic reticulum lumen</location>
    </subcellularLocation>
</comment>